<evidence type="ECO:0000256" key="7">
    <source>
        <dbReference type="SAM" id="MobiDB-lite"/>
    </source>
</evidence>
<organism evidence="9 10">
    <name type="scientific">Austropuccinia psidii MF-1</name>
    <dbReference type="NCBI Taxonomy" id="1389203"/>
    <lineage>
        <taxon>Eukaryota</taxon>
        <taxon>Fungi</taxon>
        <taxon>Dikarya</taxon>
        <taxon>Basidiomycota</taxon>
        <taxon>Pucciniomycotina</taxon>
        <taxon>Pucciniomycetes</taxon>
        <taxon>Pucciniales</taxon>
        <taxon>Sphaerophragmiaceae</taxon>
        <taxon>Austropuccinia</taxon>
    </lineage>
</organism>
<reference evidence="9" key="1">
    <citation type="submission" date="2021-03" db="EMBL/GenBank/DDBJ databases">
        <title>Draft genome sequence of rust myrtle Austropuccinia psidii MF-1, a brazilian biotype.</title>
        <authorList>
            <person name="Quecine M.C."/>
            <person name="Pachon D.M.R."/>
            <person name="Bonatelli M.L."/>
            <person name="Correr F.H."/>
            <person name="Franceschini L.M."/>
            <person name="Leite T.F."/>
            <person name="Margarido G.R.A."/>
            <person name="Almeida C.A."/>
            <person name="Ferrarezi J.A."/>
            <person name="Labate C.A."/>
        </authorList>
    </citation>
    <scope>NUCLEOTIDE SEQUENCE</scope>
    <source>
        <strain evidence="9">MF-1</strain>
    </source>
</reference>
<dbReference type="Gene3D" id="3.30.420.10">
    <property type="entry name" value="Ribonuclease H-like superfamily/Ribonuclease H"/>
    <property type="match status" value="1"/>
</dbReference>
<keyword evidence="2" id="KW-0548">Nucleotidyltransferase</keyword>
<dbReference type="OrthoDB" id="2194544at2759"/>
<evidence type="ECO:0000256" key="4">
    <source>
        <dbReference type="ARBA" id="ARBA00022759"/>
    </source>
</evidence>
<comment type="caution">
    <text evidence="9">The sequence shown here is derived from an EMBL/GenBank/DDBJ whole genome shotgun (WGS) entry which is preliminary data.</text>
</comment>
<evidence type="ECO:0000313" key="9">
    <source>
        <dbReference type="EMBL" id="MBW0485304.1"/>
    </source>
</evidence>
<dbReference type="SUPFAM" id="SSF53098">
    <property type="entry name" value="Ribonuclease H-like"/>
    <property type="match status" value="1"/>
</dbReference>
<keyword evidence="5" id="KW-0378">Hydrolase</keyword>
<dbReference type="SUPFAM" id="SSF56672">
    <property type="entry name" value="DNA/RNA polymerases"/>
    <property type="match status" value="1"/>
</dbReference>
<keyword evidence="10" id="KW-1185">Reference proteome</keyword>
<protein>
    <recommendedName>
        <fullName evidence="8">Reverse transcriptase RNase H-like domain-containing protein</fullName>
    </recommendedName>
</protein>
<dbReference type="InterPro" id="IPR043502">
    <property type="entry name" value="DNA/RNA_pol_sf"/>
</dbReference>
<evidence type="ECO:0000256" key="1">
    <source>
        <dbReference type="ARBA" id="ARBA00022679"/>
    </source>
</evidence>
<keyword evidence="1" id="KW-0808">Transferase</keyword>
<dbReference type="Proteomes" id="UP000765509">
    <property type="component" value="Unassembled WGS sequence"/>
</dbReference>
<evidence type="ECO:0000313" key="10">
    <source>
        <dbReference type="Proteomes" id="UP000765509"/>
    </source>
</evidence>
<dbReference type="GO" id="GO:0016787">
    <property type="term" value="F:hydrolase activity"/>
    <property type="evidence" value="ECO:0007669"/>
    <property type="project" value="UniProtKB-KW"/>
</dbReference>
<evidence type="ECO:0000256" key="5">
    <source>
        <dbReference type="ARBA" id="ARBA00022801"/>
    </source>
</evidence>
<keyword evidence="3" id="KW-0540">Nuclease</keyword>
<name>A0A9Q3H082_9BASI</name>
<sequence>MVETDASKYALGAVLHQVSDSGKNTIAFDGHKPLPEELNYEIHDKELLGIVWALKCWRAFLISLSSPFEVLTNTYSLQYFMSSNILTHHQAHLAEFLSEKLKSSRDHSMAYHPEAYGQTERVNQILKHYLWMYVSYHHDYWYTWLPLAEFSYNNSEHSSTRQSPFFTFYRRDPHFDSAQITQDTPSGNLSKRESVQ</sequence>
<dbReference type="CDD" id="cd09274">
    <property type="entry name" value="RNase_HI_RT_Ty3"/>
    <property type="match status" value="1"/>
</dbReference>
<dbReference type="InterPro" id="IPR041373">
    <property type="entry name" value="RT_RNaseH"/>
</dbReference>
<dbReference type="GO" id="GO:0003964">
    <property type="term" value="F:RNA-directed DNA polymerase activity"/>
    <property type="evidence" value="ECO:0007669"/>
    <property type="project" value="UniProtKB-KW"/>
</dbReference>
<proteinExistence type="predicted"/>
<keyword evidence="6" id="KW-0695">RNA-directed DNA polymerase</keyword>
<dbReference type="PANTHER" id="PTHR34072">
    <property type="entry name" value="ENZYMATIC POLYPROTEIN-RELATED"/>
    <property type="match status" value="1"/>
</dbReference>
<dbReference type="InterPro" id="IPR012337">
    <property type="entry name" value="RNaseH-like_sf"/>
</dbReference>
<evidence type="ECO:0000256" key="2">
    <source>
        <dbReference type="ARBA" id="ARBA00022695"/>
    </source>
</evidence>
<evidence type="ECO:0000256" key="6">
    <source>
        <dbReference type="ARBA" id="ARBA00022918"/>
    </source>
</evidence>
<evidence type="ECO:0000256" key="3">
    <source>
        <dbReference type="ARBA" id="ARBA00022722"/>
    </source>
</evidence>
<dbReference type="InterPro" id="IPR036397">
    <property type="entry name" value="RNaseH_sf"/>
</dbReference>
<dbReference type="GO" id="GO:0003676">
    <property type="term" value="F:nucleic acid binding"/>
    <property type="evidence" value="ECO:0007669"/>
    <property type="project" value="InterPro"/>
</dbReference>
<feature type="region of interest" description="Disordered" evidence="7">
    <location>
        <begin position="177"/>
        <end position="196"/>
    </location>
</feature>
<dbReference type="GO" id="GO:0004519">
    <property type="term" value="F:endonuclease activity"/>
    <property type="evidence" value="ECO:0007669"/>
    <property type="project" value="UniProtKB-KW"/>
</dbReference>
<dbReference type="PANTHER" id="PTHR34072:SF41">
    <property type="entry name" value="REVERSE TRANSCRIPTASE_RETROTRANSPOSON-DERIVED PROTEIN RNASE H-LIKE DOMAIN-CONTAINING PROTEIN"/>
    <property type="match status" value="1"/>
</dbReference>
<accession>A0A9Q3H082</accession>
<gene>
    <name evidence="9" type="ORF">O181_025019</name>
</gene>
<dbReference type="AlphaFoldDB" id="A0A9Q3H082"/>
<keyword evidence="4" id="KW-0255">Endonuclease</keyword>
<evidence type="ECO:0000259" key="8">
    <source>
        <dbReference type="Pfam" id="PF17917"/>
    </source>
</evidence>
<dbReference type="Pfam" id="PF17917">
    <property type="entry name" value="RT_RNaseH"/>
    <property type="match status" value="1"/>
</dbReference>
<dbReference type="EMBL" id="AVOT02008098">
    <property type="protein sequence ID" value="MBW0485304.1"/>
    <property type="molecule type" value="Genomic_DNA"/>
</dbReference>
<feature type="domain" description="Reverse transcriptase RNase H-like" evidence="8">
    <location>
        <begin position="2"/>
        <end position="99"/>
    </location>
</feature>
<feature type="compositionally biased region" description="Polar residues" evidence="7">
    <location>
        <begin position="178"/>
        <end position="189"/>
    </location>
</feature>